<gene>
    <name evidence="2" type="ORF">DUI87_18901</name>
</gene>
<dbReference type="AlphaFoldDB" id="A0A3M0KBA7"/>
<comment type="caution">
    <text evidence="2">The sequence shown here is derived from an EMBL/GenBank/DDBJ whole genome shotgun (WGS) entry which is preliminary data.</text>
</comment>
<reference evidence="2 3" key="1">
    <citation type="submission" date="2018-07" db="EMBL/GenBank/DDBJ databases">
        <title>A high quality draft genome assembly of the barn swallow (H. rustica rustica).</title>
        <authorList>
            <person name="Formenti G."/>
            <person name="Chiara M."/>
            <person name="Poveda L."/>
            <person name="Francoijs K.-J."/>
            <person name="Bonisoli-Alquati A."/>
            <person name="Canova L."/>
            <person name="Gianfranceschi L."/>
            <person name="Horner D.S."/>
            <person name="Saino N."/>
        </authorList>
    </citation>
    <scope>NUCLEOTIDE SEQUENCE [LARGE SCALE GENOMIC DNA]</scope>
    <source>
        <strain evidence="2">Chelidonia</strain>
        <tissue evidence="2">Blood</tissue>
    </source>
</reference>
<dbReference type="EMBL" id="QRBI01000125">
    <property type="protein sequence ID" value="RMC04457.1"/>
    <property type="molecule type" value="Genomic_DNA"/>
</dbReference>
<proteinExistence type="predicted"/>
<evidence type="ECO:0000256" key="1">
    <source>
        <dbReference type="SAM" id="MobiDB-lite"/>
    </source>
</evidence>
<sequence>MVRGSTRPRAGSCPWVTTAPGSSTGWGRVAGKDLGVLVTVTEREPGCAQGAKKGNGILAWISNGVASRSRAGIVPLCWALLPDQDLKQVEKFHTEELNSPPQLVPDRIANTCNSTHNKLEKSSRCQGYFNVLHHHSGLKNPEEQQELSTCSPLGPGPPEGLIRDWES</sequence>
<evidence type="ECO:0000313" key="3">
    <source>
        <dbReference type="Proteomes" id="UP000269221"/>
    </source>
</evidence>
<dbReference type="OrthoDB" id="10526208at2759"/>
<organism evidence="2 3">
    <name type="scientific">Hirundo rustica rustica</name>
    <dbReference type="NCBI Taxonomy" id="333673"/>
    <lineage>
        <taxon>Eukaryota</taxon>
        <taxon>Metazoa</taxon>
        <taxon>Chordata</taxon>
        <taxon>Craniata</taxon>
        <taxon>Vertebrata</taxon>
        <taxon>Euteleostomi</taxon>
        <taxon>Archelosauria</taxon>
        <taxon>Archosauria</taxon>
        <taxon>Dinosauria</taxon>
        <taxon>Saurischia</taxon>
        <taxon>Theropoda</taxon>
        <taxon>Coelurosauria</taxon>
        <taxon>Aves</taxon>
        <taxon>Neognathae</taxon>
        <taxon>Neoaves</taxon>
        <taxon>Telluraves</taxon>
        <taxon>Australaves</taxon>
        <taxon>Passeriformes</taxon>
        <taxon>Sylvioidea</taxon>
        <taxon>Hirundinidae</taxon>
        <taxon>Hirundo</taxon>
    </lineage>
</organism>
<dbReference type="Proteomes" id="UP000269221">
    <property type="component" value="Unassembled WGS sequence"/>
</dbReference>
<accession>A0A3M0KBA7</accession>
<name>A0A3M0KBA7_HIRRU</name>
<keyword evidence="3" id="KW-1185">Reference proteome</keyword>
<evidence type="ECO:0000313" key="2">
    <source>
        <dbReference type="EMBL" id="RMC04457.1"/>
    </source>
</evidence>
<feature type="region of interest" description="Disordered" evidence="1">
    <location>
        <begin position="138"/>
        <end position="167"/>
    </location>
</feature>
<protein>
    <submittedName>
        <fullName evidence="2">Uncharacterized protein</fullName>
    </submittedName>
</protein>